<keyword evidence="1" id="KW-0732">Signal</keyword>
<evidence type="ECO:0000313" key="2">
    <source>
        <dbReference type="EMBL" id="SIN24507.1"/>
    </source>
</evidence>
<dbReference type="GeneID" id="93381920"/>
<reference evidence="2 3" key="1">
    <citation type="submission" date="2016-11" db="EMBL/GenBank/DDBJ databases">
        <authorList>
            <consortium name="Pathogen Informatics"/>
        </authorList>
    </citation>
    <scope>NUCLEOTIDE SEQUENCE [LARGE SCALE GENOMIC DNA]</scope>
    <source>
        <strain evidence="2 3">696</strain>
    </source>
</reference>
<feature type="signal peptide" evidence="1">
    <location>
        <begin position="1"/>
        <end position="29"/>
    </location>
</feature>
<evidence type="ECO:0008006" key="4">
    <source>
        <dbReference type="Google" id="ProtNLM"/>
    </source>
</evidence>
<evidence type="ECO:0000313" key="3">
    <source>
        <dbReference type="Proteomes" id="UP000184831"/>
    </source>
</evidence>
<dbReference type="RefSeq" id="WP_012296813.1">
    <property type="nucleotide sequence ID" value="NZ_AP028613.1"/>
</dbReference>
<dbReference type="AlphaFoldDB" id="A0AB74FJU0"/>
<organism evidence="2 3">
    <name type="scientific">Mycobacteroides abscessus subsp. abscessus</name>
    <dbReference type="NCBI Taxonomy" id="1185650"/>
    <lineage>
        <taxon>Bacteria</taxon>
        <taxon>Bacillati</taxon>
        <taxon>Actinomycetota</taxon>
        <taxon>Actinomycetes</taxon>
        <taxon>Mycobacteriales</taxon>
        <taxon>Mycobacteriaceae</taxon>
        <taxon>Mycobacteroides</taxon>
        <taxon>Mycobacteroides abscessus</taxon>
    </lineage>
</organism>
<gene>
    <name evidence="2" type="ORF">SAMEA2152244_03597</name>
</gene>
<name>A0AB74FJU0_9MYCO</name>
<sequence>MTTQWQGGQMRHRMRRLAALLAAGLAAMAVLHCSGSVQVPLLTAGAVQLGAPIAAAVSGDADYPGMGSEHSSMHCLPAASVAIVGDGSGIWSVSDLTLASSASYRPLETPGLRAPPRPAQGGGALMYRLCVIRR</sequence>
<feature type="chain" id="PRO_5044506517" description="Lipoprotein LpqS" evidence="1">
    <location>
        <begin position="30"/>
        <end position="134"/>
    </location>
</feature>
<comment type="caution">
    <text evidence="2">The sequence shown here is derived from an EMBL/GenBank/DDBJ whole genome shotgun (WGS) entry which is preliminary data.</text>
</comment>
<proteinExistence type="predicted"/>
<evidence type="ECO:0000256" key="1">
    <source>
        <dbReference type="SAM" id="SignalP"/>
    </source>
</evidence>
<protein>
    <recommendedName>
        <fullName evidence="4">Lipoprotein LpqS</fullName>
    </recommendedName>
</protein>
<dbReference type="EMBL" id="FSQE01000007">
    <property type="protein sequence ID" value="SIN24507.1"/>
    <property type="molecule type" value="Genomic_DNA"/>
</dbReference>
<accession>A0AB74FJU0</accession>
<dbReference type="Proteomes" id="UP000184831">
    <property type="component" value="Unassembled WGS sequence"/>
</dbReference>